<dbReference type="EMBL" id="GG698482">
    <property type="protein sequence ID" value="EGD94098.1"/>
    <property type="molecule type" value="Genomic_DNA"/>
</dbReference>
<dbReference type="Proteomes" id="UP000009172">
    <property type="component" value="Unassembled WGS sequence"/>
</dbReference>
<feature type="region of interest" description="Disordered" evidence="1">
    <location>
        <begin position="24"/>
        <end position="48"/>
    </location>
</feature>
<feature type="compositionally biased region" description="Basic and acidic residues" evidence="1">
    <location>
        <begin position="26"/>
        <end position="48"/>
    </location>
</feature>
<name>F2RRZ9_TRIT1</name>
<reference evidence="3" key="1">
    <citation type="journal article" date="2012" name="MBio">
        <title>Comparative genome analysis of Trichophyton rubrum and related dermatophytes reveals candidate genes involved in infection.</title>
        <authorList>
            <person name="Martinez D.A."/>
            <person name="Oliver B.G."/>
            <person name="Graeser Y."/>
            <person name="Goldberg J.M."/>
            <person name="Li W."/>
            <person name="Martinez-Rossi N.M."/>
            <person name="Monod M."/>
            <person name="Shelest E."/>
            <person name="Barton R.C."/>
            <person name="Birch E."/>
            <person name="Brakhage A.A."/>
            <person name="Chen Z."/>
            <person name="Gurr S.J."/>
            <person name="Heiman D."/>
            <person name="Heitman J."/>
            <person name="Kosti I."/>
            <person name="Rossi A."/>
            <person name="Saif S."/>
            <person name="Samalova M."/>
            <person name="Saunders C.W."/>
            <person name="Shea T."/>
            <person name="Summerbell R.C."/>
            <person name="Xu J."/>
            <person name="Young S."/>
            <person name="Zeng Q."/>
            <person name="Birren B.W."/>
            <person name="Cuomo C.A."/>
            <person name="White T.C."/>
        </authorList>
    </citation>
    <scope>NUCLEOTIDE SEQUENCE [LARGE SCALE GENOMIC DNA]</scope>
    <source>
        <strain evidence="3">CBS 112818</strain>
    </source>
</reference>
<keyword evidence="3" id="KW-1185">Reference proteome</keyword>
<sequence length="111" mass="12639">MTVLSARLCGYVCTREGRKAVAMPTDEAKRHRPYDEREMNKLSRKEETSWAQMYQQSAQGSVPTFPPAPIHGREWSVAVACSPFPLGTKVIIEQEQRPKEYQKTEALNQSI</sequence>
<proteinExistence type="predicted"/>
<organism evidence="2 3">
    <name type="scientific">Trichophyton tonsurans (strain CBS 112818)</name>
    <name type="common">Scalp ringworm fungus</name>
    <dbReference type="NCBI Taxonomy" id="647933"/>
    <lineage>
        <taxon>Eukaryota</taxon>
        <taxon>Fungi</taxon>
        <taxon>Dikarya</taxon>
        <taxon>Ascomycota</taxon>
        <taxon>Pezizomycotina</taxon>
        <taxon>Eurotiomycetes</taxon>
        <taxon>Eurotiomycetidae</taxon>
        <taxon>Onygenales</taxon>
        <taxon>Arthrodermataceae</taxon>
        <taxon>Trichophyton</taxon>
    </lineage>
</organism>
<evidence type="ECO:0000256" key="1">
    <source>
        <dbReference type="SAM" id="MobiDB-lite"/>
    </source>
</evidence>
<accession>F2RRZ9</accession>
<evidence type="ECO:0000313" key="2">
    <source>
        <dbReference type="EMBL" id="EGD94098.1"/>
    </source>
</evidence>
<protein>
    <submittedName>
        <fullName evidence="2">Uncharacterized protein</fullName>
    </submittedName>
</protein>
<dbReference type="HOGENOM" id="CLU_2160241_0_0_1"/>
<dbReference type="AlphaFoldDB" id="F2RRZ9"/>
<gene>
    <name evidence="2" type="ORF">TESG_01624</name>
</gene>
<evidence type="ECO:0000313" key="3">
    <source>
        <dbReference type="Proteomes" id="UP000009172"/>
    </source>
</evidence>